<dbReference type="InterPro" id="IPR046532">
    <property type="entry name" value="DUF6597"/>
</dbReference>
<proteinExistence type="predicted"/>
<reference evidence="5 6" key="1">
    <citation type="submission" date="2018-10" db="EMBL/GenBank/DDBJ databases">
        <title>Sinomicrobium pectinilyticum sp. nov., a pectinase-producing bacterium isolated from alkaline and saline soil, and emended description of the genus Sinomicrobium.</title>
        <authorList>
            <person name="Cheng B."/>
            <person name="Li C."/>
            <person name="Lai Q."/>
            <person name="Du M."/>
            <person name="Shao Z."/>
            <person name="Xu P."/>
            <person name="Yang C."/>
        </authorList>
    </citation>
    <scope>NUCLEOTIDE SEQUENCE [LARGE SCALE GENOMIC DNA]</scope>
    <source>
        <strain evidence="5 6">5DNS001</strain>
    </source>
</reference>
<evidence type="ECO:0000259" key="4">
    <source>
        <dbReference type="PROSITE" id="PS01124"/>
    </source>
</evidence>
<accession>A0A3N0EEJ1</accession>
<dbReference type="InterPro" id="IPR018060">
    <property type="entry name" value="HTH_AraC"/>
</dbReference>
<dbReference type="PANTHER" id="PTHR43280:SF2">
    <property type="entry name" value="HTH-TYPE TRANSCRIPTIONAL REGULATOR EXSA"/>
    <property type="match status" value="1"/>
</dbReference>
<dbReference type="GO" id="GO:0003700">
    <property type="term" value="F:DNA-binding transcription factor activity"/>
    <property type="evidence" value="ECO:0007669"/>
    <property type="project" value="InterPro"/>
</dbReference>
<evidence type="ECO:0000313" key="5">
    <source>
        <dbReference type="EMBL" id="RNL86275.1"/>
    </source>
</evidence>
<comment type="caution">
    <text evidence="5">The sequence shown here is derived from an EMBL/GenBank/DDBJ whole genome shotgun (WGS) entry which is preliminary data.</text>
</comment>
<dbReference type="Pfam" id="PF20240">
    <property type="entry name" value="DUF6597"/>
    <property type="match status" value="1"/>
</dbReference>
<feature type="domain" description="HTH araC/xylS-type" evidence="4">
    <location>
        <begin position="170"/>
        <end position="257"/>
    </location>
</feature>
<name>A0A3N0EEJ1_SINP1</name>
<keyword evidence="1" id="KW-0805">Transcription regulation</keyword>
<dbReference type="AlphaFoldDB" id="A0A3N0EEJ1"/>
<dbReference type="SUPFAM" id="SSF46689">
    <property type="entry name" value="Homeodomain-like"/>
    <property type="match status" value="1"/>
</dbReference>
<dbReference type="OrthoDB" id="323290at2"/>
<evidence type="ECO:0000313" key="6">
    <source>
        <dbReference type="Proteomes" id="UP000267469"/>
    </source>
</evidence>
<keyword evidence="3" id="KW-0804">Transcription</keyword>
<dbReference type="PROSITE" id="PS01124">
    <property type="entry name" value="HTH_ARAC_FAMILY_2"/>
    <property type="match status" value="1"/>
</dbReference>
<evidence type="ECO:0000256" key="2">
    <source>
        <dbReference type="ARBA" id="ARBA00023125"/>
    </source>
</evidence>
<dbReference type="GO" id="GO:0043565">
    <property type="term" value="F:sequence-specific DNA binding"/>
    <property type="evidence" value="ECO:0007669"/>
    <property type="project" value="InterPro"/>
</dbReference>
<sequence length="275" mass="32106">MEFKKTSLLEIESHKTELFPDLIERIWTLRNKGKEVELITPPGQYINLIFVLNNSTYERNGFLIDNHQVEGISFKNTVLKYPANTELIGIRFYAYGLYPFIQIPGKELVNNSVNLPLDTERTKGITNDSLGSNHLLIQEIYRLLNGLFREQSGDTLVLLTDFYKQFRWHEETLSIEKYCKQKNTNYTSLNRKFSQITGISPKKFERLIKFRKSLCNLIDGDEKLTSIATASGYFDQAHFIREFKIFLNNTPSQYLAIVEQADKESRGINYNFRLF</sequence>
<evidence type="ECO:0000256" key="3">
    <source>
        <dbReference type="ARBA" id="ARBA00023163"/>
    </source>
</evidence>
<protein>
    <submittedName>
        <fullName evidence="5">AraC family transcriptional regulator</fullName>
    </submittedName>
</protein>
<keyword evidence="2" id="KW-0238">DNA-binding</keyword>
<organism evidence="5 6">
    <name type="scientific">Sinomicrobium pectinilyticum</name>
    <dbReference type="NCBI Taxonomy" id="1084421"/>
    <lineage>
        <taxon>Bacteria</taxon>
        <taxon>Pseudomonadati</taxon>
        <taxon>Bacteroidota</taxon>
        <taxon>Flavobacteriia</taxon>
        <taxon>Flavobacteriales</taxon>
        <taxon>Flavobacteriaceae</taxon>
        <taxon>Sinomicrobium</taxon>
    </lineage>
</organism>
<dbReference type="PANTHER" id="PTHR43280">
    <property type="entry name" value="ARAC-FAMILY TRANSCRIPTIONAL REGULATOR"/>
    <property type="match status" value="1"/>
</dbReference>
<dbReference type="Gene3D" id="1.10.10.60">
    <property type="entry name" value="Homeodomain-like"/>
    <property type="match status" value="1"/>
</dbReference>
<dbReference type="Pfam" id="PF12833">
    <property type="entry name" value="HTH_18"/>
    <property type="match status" value="1"/>
</dbReference>
<dbReference type="SMART" id="SM00342">
    <property type="entry name" value="HTH_ARAC"/>
    <property type="match status" value="1"/>
</dbReference>
<evidence type="ECO:0000256" key="1">
    <source>
        <dbReference type="ARBA" id="ARBA00023015"/>
    </source>
</evidence>
<keyword evidence="6" id="KW-1185">Reference proteome</keyword>
<dbReference type="EMBL" id="RJTM01000084">
    <property type="protein sequence ID" value="RNL86275.1"/>
    <property type="molecule type" value="Genomic_DNA"/>
</dbReference>
<gene>
    <name evidence="5" type="ORF">ED312_11590</name>
</gene>
<dbReference type="InterPro" id="IPR009057">
    <property type="entry name" value="Homeodomain-like_sf"/>
</dbReference>
<dbReference type="Proteomes" id="UP000267469">
    <property type="component" value="Unassembled WGS sequence"/>
</dbReference>